<organism evidence="3 4">
    <name type="scientific">Methanobrevibacter smithii DSM 2374</name>
    <dbReference type="NCBI Taxonomy" id="521002"/>
    <lineage>
        <taxon>Archaea</taxon>
        <taxon>Methanobacteriati</taxon>
        <taxon>Methanobacteriota</taxon>
        <taxon>Methanomada group</taxon>
        <taxon>Methanobacteria</taxon>
        <taxon>Methanobacteriales</taxon>
        <taxon>Methanobacteriaceae</taxon>
        <taxon>Methanobrevibacter</taxon>
    </lineage>
</organism>
<evidence type="ECO:0000259" key="2">
    <source>
        <dbReference type="PROSITE" id="PS50943"/>
    </source>
</evidence>
<feature type="domain" description="HTH cro/C1-type" evidence="2">
    <location>
        <begin position="9"/>
        <end position="63"/>
    </location>
</feature>
<dbReference type="SMART" id="SM00530">
    <property type="entry name" value="HTH_XRE"/>
    <property type="match status" value="1"/>
</dbReference>
<dbReference type="PANTHER" id="PTHR46558:SF11">
    <property type="entry name" value="HTH-TYPE TRANSCRIPTIONAL REGULATOR XRE"/>
    <property type="match status" value="1"/>
</dbReference>
<evidence type="ECO:0000313" key="3">
    <source>
        <dbReference type="EMBL" id="EFC93578.1"/>
    </source>
</evidence>
<gene>
    <name evidence="3" type="ORF">METSMIF1_03161</name>
</gene>
<comment type="caution">
    <text evidence="3">The sequence shown here is derived from an EMBL/GenBank/DDBJ whole genome shotgun (WGS) entry which is preliminary data.</text>
</comment>
<dbReference type="AlphaFoldDB" id="D2ZQN1"/>
<dbReference type="EMBL" id="ABYV02000006">
    <property type="protein sequence ID" value="EFC93578.1"/>
    <property type="molecule type" value="Genomic_DNA"/>
</dbReference>
<dbReference type="CDD" id="cd00093">
    <property type="entry name" value="HTH_XRE"/>
    <property type="match status" value="1"/>
</dbReference>
<dbReference type="InterPro" id="IPR001387">
    <property type="entry name" value="Cro/C1-type_HTH"/>
</dbReference>
<proteinExistence type="predicted"/>
<sequence>MENIVGTTLNKLRRENGYTQEQVSNYLGITQSNLSKIENGERNFNMTLLDKLCLLYNCSPEYLLGETDSHEKPSIAFRSDEKVDLNVVAKMNEIKGFLKLLRKLDSDD</sequence>
<evidence type="ECO:0000256" key="1">
    <source>
        <dbReference type="ARBA" id="ARBA00023125"/>
    </source>
</evidence>
<accession>D2ZQN1</accession>
<dbReference type="InterPro" id="IPR010982">
    <property type="entry name" value="Lambda_DNA-bd_dom_sf"/>
</dbReference>
<protein>
    <submittedName>
        <fullName evidence="3">DNA-binding helix-turn-helix protein</fullName>
    </submittedName>
</protein>
<dbReference type="SUPFAM" id="SSF47413">
    <property type="entry name" value="lambda repressor-like DNA-binding domains"/>
    <property type="match status" value="1"/>
</dbReference>
<dbReference type="PROSITE" id="PS50943">
    <property type="entry name" value="HTH_CROC1"/>
    <property type="match status" value="1"/>
</dbReference>
<dbReference type="PANTHER" id="PTHR46558">
    <property type="entry name" value="TRACRIPTIONAL REGULATORY PROTEIN-RELATED-RELATED"/>
    <property type="match status" value="1"/>
</dbReference>
<dbReference type="GO" id="GO:0003677">
    <property type="term" value="F:DNA binding"/>
    <property type="evidence" value="ECO:0007669"/>
    <property type="project" value="UniProtKB-KW"/>
</dbReference>
<dbReference type="HOGENOM" id="CLU_066192_4_5_2"/>
<reference evidence="3 4" key="1">
    <citation type="submission" date="2010-01" db="EMBL/GenBank/DDBJ databases">
        <authorList>
            <person name="Weinstock G."/>
            <person name="Sodergren E."/>
            <person name="Clifton S."/>
            <person name="Fulton L."/>
            <person name="Fulton B."/>
            <person name="Courtney L."/>
            <person name="Fronick C."/>
            <person name="Harrison M."/>
            <person name="Strong C."/>
            <person name="Farmer C."/>
            <person name="Delahaunty K."/>
            <person name="Markovic C."/>
            <person name="Hall O."/>
            <person name="Minx P."/>
            <person name="Tomlinson C."/>
            <person name="Mitreva M."/>
            <person name="Nelson J."/>
            <person name="Hou S."/>
            <person name="Wollam A."/>
            <person name="Pepin K.H."/>
            <person name="Johnson M."/>
            <person name="Bhonagiri V."/>
            <person name="Nash W.E."/>
            <person name="Warren W."/>
            <person name="Chinwalla A."/>
            <person name="Mardis E.R."/>
            <person name="Wilson R.K."/>
        </authorList>
    </citation>
    <scope>NUCLEOTIDE SEQUENCE [LARGE SCALE GENOMIC DNA]</scope>
    <source>
        <strain evidence="3 4">DSM 2374</strain>
    </source>
</reference>
<dbReference type="PATRIC" id="fig|521002.11.peg.1130"/>
<dbReference type="Pfam" id="PF01381">
    <property type="entry name" value="HTH_3"/>
    <property type="match status" value="1"/>
</dbReference>
<dbReference type="Gene3D" id="1.10.260.40">
    <property type="entry name" value="lambda repressor-like DNA-binding domains"/>
    <property type="match status" value="1"/>
</dbReference>
<name>D2ZQN1_METSM</name>
<keyword evidence="1 3" id="KW-0238">DNA-binding</keyword>
<dbReference type="RefSeq" id="WP_004033417.1">
    <property type="nucleotide sequence ID" value="NZ_GG704759.1"/>
</dbReference>
<dbReference type="Proteomes" id="UP000004028">
    <property type="component" value="Unassembled WGS sequence"/>
</dbReference>
<evidence type="ECO:0000313" key="4">
    <source>
        <dbReference type="Proteomes" id="UP000004028"/>
    </source>
</evidence>